<accession>A0AAN7T7S2</accession>
<name>A0AAN7T7S2_9PEZI</name>
<reference evidence="1" key="1">
    <citation type="submission" date="2023-08" db="EMBL/GenBank/DDBJ databases">
        <title>Black Yeasts Isolated from many extreme environments.</title>
        <authorList>
            <person name="Coleine C."/>
            <person name="Stajich J.E."/>
            <person name="Selbmann L."/>
        </authorList>
    </citation>
    <scope>NUCLEOTIDE SEQUENCE</scope>
    <source>
        <strain evidence="1">CCFEE 5401</strain>
    </source>
</reference>
<gene>
    <name evidence="1" type="ORF">LTR62_001968</name>
</gene>
<organism evidence="1 2">
    <name type="scientific">Meristemomyces frigidus</name>
    <dbReference type="NCBI Taxonomy" id="1508187"/>
    <lineage>
        <taxon>Eukaryota</taxon>
        <taxon>Fungi</taxon>
        <taxon>Dikarya</taxon>
        <taxon>Ascomycota</taxon>
        <taxon>Pezizomycotina</taxon>
        <taxon>Dothideomycetes</taxon>
        <taxon>Dothideomycetidae</taxon>
        <taxon>Mycosphaerellales</taxon>
        <taxon>Teratosphaeriaceae</taxon>
        <taxon>Meristemomyces</taxon>
    </lineage>
</organism>
<dbReference type="Proteomes" id="UP001310890">
    <property type="component" value="Unassembled WGS sequence"/>
</dbReference>
<comment type="caution">
    <text evidence="1">The sequence shown here is derived from an EMBL/GenBank/DDBJ whole genome shotgun (WGS) entry which is preliminary data.</text>
</comment>
<sequence>MVVHLDCCGPPKRQLTAPALILGRLYDRIVSLYETHAICPWPNAKDHAQDGSVHMQAKFHAVVGEKTQQMFMPIFSRAQRVADFGAYPTLLERYREAKHGAFRRRQPIPSLAQYLGEVPMPPVPQPQSPRRSARLQVQRTADCAVNGRLGVNASGIEQRHGAVCWLNQQHYLRATQNDGFSALFD</sequence>
<dbReference type="AlphaFoldDB" id="A0AAN7T7S2"/>
<proteinExistence type="predicted"/>
<evidence type="ECO:0000313" key="1">
    <source>
        <dbReference type="EMBL" id="KAK5105856.1"/>
    </source>
</evidence>
<evidence type="ECO:0000313" key="2">
    <source>
        <dbReference type="Proteomes" id="UP001310890"/>
    </source>
</evidence>
<protein>
    <submittedName>
        <fullName evidence="1">Uncharacterized protein</fullName>
    </submittedName>
</protein>
<dbReference type="EMBL" id="JAVRRL010000148">
    <property type="protein sequence ID" value="KAK5105856.1"/>
    <property type="molecule type" value="Genomic_DNA"/>
</dbReference>